<feature type="transmembrane region" description="Helical" evidence="4">
    <location>
        <begin position="221"/>
        <end position="241"/>
    </location>
</feature>
<sequence>MAPIRFLPACTALLLLLFLVPCCSLAADGPGARAASAVAERDWDGVLAAADEGLAAEPGNVTLLCMRGYALRKLGNYLEAAAVVSEAIALDPKPVRYSNRGYAYLAMGNYSAALADAEAALLLDPADATSWGVKAMALAGAGELAGAESAVDRGLALAPASAHLWHVRGEILLAAGNATGAAAALNRSLDLDPGYSLPWPGMPTTQDDLAAAMQAAAPTPAAPVGAVLAVAGILMASAWSLRRR</sequence>
<dbReference type="InterPro" id="IPR019734">
    <property type="entry name" value="TPR_rpt"/>
</dbReference>
<keyword evidence="6" id="KW-1185">Reference proteome</keyword>
<dbReference type="RefSeq" id="WP_317064851.1">
    <property type="nucleotide sequence ID" value="NZ_WBKO01000001.1"/>
</dbReference>
<protein>
    <submittedName>
        <fullName evidence="5">Tetratricopeptide repeat protein</fullName>
    </submittedName>
</protein>
<dbReference type="InterPro" id="IPR050498">
    <property type="entry name" value="Ycf3"/>
</dbReference>
<feature type="repeat" description="TPR" evidence="3">
    <location>
        <begin position="94"/>
        <end position="127"/>
    </location>
</feature>
<gene>
    <name evidence="5" type="ORF">F8E02_07390</name>
</gene>
<evidence type="ECO:0000313" key="5">
    <source>
        <dbReference type="EMBL" id="MDV2481833.1"/>
    </source>
</evidence>
<dbReference type="Gene3D" id="1.25.40.10">
    <property type="entry name" value="Tetratricopeptide repeat domain"/>
    <property type="match status" value="2"/>
</dbReference>
<organism evidence="5 6">
    <name type="scientific">Methanoculleus caldifontis</name>
    <dbReference type="NCBI Taxonomy" id="2651577"/>
    <lineage>
        <taxon>Archaea</taxon>
        <taxon>Methanobacteriati</taxon>
        <taxon>Methanobacteriota</taxon>
        <taxon>Stenosarchaea group</taxon>
        <taxon>Methanomicrobia</taxon>
        <taxon>Methanomicrobiales</taxon>
        <taxon>Methanomicrobiaceae</taxon>
        <taxon>Methanoculleus</taxon>
    </lineage>
</organism>
<proteinExistence type="predicted"/>
<reference evidence="5 6" key="1">
    <citation type="submission" date="2019-10" db="EMBL/GenBank/DDBJ databases">
        <title>Isolation and characterization of Methanoculleus sp. Wushi-C6 from a hot spring well.</title>
        <authorList>
            <person name="Chen S.-C."/>
            <person name="Lan Z.-H."/>
            <person name="You Y.-T."/>
            <person name="Lai M.-C."/>
        </authorList>
    </citation>
    <scope>NUCLEOTIDE SEQUENCE [LARGE SCALE GENOMIC DNA]</scope>
    <source>
        <strain evidence="5 6">Wushi-C6</strain>
    </source>
</reference>
<evidence type="ECO:0000313" key="6">
    <source>
        <dbReference type="Proteomes" id="UP001281203"/>
    </source>
</evidence>
<dbReference type="PANTHER" id="PTHR44858:SF1">
    <property type="entry name" value="UDP-N-ACETYLGLUCOSAMINE--PEPTIDE N-ACETYLGLUCOSAMINYLTRANSFERASE SPINDLY-RELATED"/>
    <property type="match status" value="1"/>
</dbReference>
<dbReference type="InterPro" id="IPR013105">
    <property type="entry name" value="TPR_2"/>
</dbReference>
<name>A0ABU3X1B5_9EURY</name>
<dbReference type="InterPro" id="IPR011990">
    <property type="entry name" value="TPR-like_helical_dom_sf"/>
</dbReference>
<dbReference type="Pfam" id="PF13432">
    <property type="entry name" value="TPR_16"/>
    <property type="match status" value="1"/>
</dbReference>
<dbReference type="PROSITE" id="PS50005">
    <property type="entry name" value="TPR"/>
    <property type="match status" value="1"/>
</dbReference>
<keyword evidence="4" id="KW-0472">Membrane</keyword>
<dbReference type="SMART" id="SM00028">
    <property type="entry name" value="TPR"/>
    <property type="match status" value="4"/>
</dbReference>
<dbReference type="Proteomes" id="UP001281203">
    <property type="component" value="Unassembled WGS sequence"/>
</dbReference>
<dbReference type="Pfam" id="PF00515">
    <property type="entry name" value="TPR_1"/>
    <property type="match status" value="1"/>
</dbReference>
<evidence type="ECO:0000256" key="3">
    <source>
        <dbReference type="PROSITE-ProRule" id="PRU00339"/>
    </source>
</evidence>
<accession>A0ABU3X1B5</accession>
<keyword evidence="1" id="KW-0677">Repeat</keyword>
<dbReference type="EMBL" id="WBKO01000001">
    <property type="protein sequence ID" value="MDV2481833.1"/>
    <property type="molecule type" value="Genomic_DNA"/>
</dbReference>
<keyword evidence="4" id="KW-0812">Transmembrane</keyword>
<dbReference type="PANTHER" id="PTHR44858">
    <property type="entry name" value="TETRATRICOPEPTIDE REPEAT PROTEIN 6"/>
    <property type="match status" value="1"/>
</dbReference>
<dbReference type="Pfam" id="PF07719">
    <property type="entry name" value="TPR_2"/>
    <property type="match status" value="1"/>
</dbReference>
<evidence type="ECO:0000256" key="4">
    <source>
        <dbReference type="SAM" id="Phobius"/>
    </source>
</evidence>
<dbReference type="SUPFAM" id="SSF48452">
    <property type="entry name" value="TPR-like"/>
    <property type="match status" value="1"/>
</dbReference>
<comment type="caution">
    <text evidence="5">The sequence shown here is derived from an EMBL/GenBank/DDBJ whole genome shotgun (WGS) entry which is preliminary data.</text>
</comment>
<keyword evidence="4" id="KW-1133">Transmembrane helix</keyword>
<keyword evidence="2 3" id="KW-0802">TPR repeat</keyword>
<evidence type="ECO:0000256" key="1">
    <source>
        <dbReference type="ARBA" id="ARBA00022737"/>
    </source>
</evidence>
<evidence type="ECO:0000256" key="2">
    <source>
        <dbReference type="ARBA" id="ARBA00022803"/>
    </source>
</evidence>